<proteinExistence type="predicted"/>
<feature type="region of interest" description="Disordered" evidence="1">
    <location>
        <begin position="251"/>
        <end position="322"/>
    </location>
</feature>
<name>A0A3P6Q8C1_DIBLA</name>
<evidence type="ECO:0000313" key="2">
    <source>
        <dbReference type="EMBL" id="VDK38663.1"/>
    </source>
</evidence>
<feature type="compositionally biased region" description="Pro residues" evidence="1">
    <location>
        <begin position="279"/>
        <end position="316"/>
    </location>
</feature>
<feature type="compositionally biased region" description="Pro residues" evidence="1">
    <location>
        <begin position="47"/>
        <end position="60"/>
    </location>
</feature>
<protein>
    <submittedName>
        <fullName evidence="2">Uncharacterized protein</fullName>
    </submittedName>
</protein>
<gene>
    <name evidence="2" type="ORF">DILT_LOCUS967</name>
</gene>
<evidence type="ECO:0000313" key="3">
    <source>
        <dbReference type="Proteomes" id="UP000281553"/>
    </source>
</evidence>
<organism evidence="2 3">
    <name type="scientific">Dibothriocephalus latus</name>
    <name type="common">Fish tapeworm</name>
    <name type="synonym">Diphyllobothrium latum</name>
    <dbReference type="NCBI Taxonomy" id="60516"/>
    <lineage>
        <taxon>Eukaryota</taxon>
        <taxon>Metazoa</taxon>
        <taxon>Spiralia</taxon>
        <taxon>Lophotrochozoa</taxon>
        <taxon>Platyhelminthes</taxon>
        <taxon>Cestoda</taxon>
        <taxon>Eucestoda</taxon>
        <taxon>Diphyllobothriidea</taxon>
        <taxon>Diphyllobothriidae</taxon>
        <taxon>Dibothriocephalus</taxon>
    </lineage>
</organism>
<dbReference type="AlphaFoldDB" id="A0A3P6Q8C1"/>
<dbReference type="EMBL" id="UYRU01005331">
    <property type="protein sequence ID" value="VDK38663.1"/>
    <property type="molecule type" value="Genomic_DNA"/>
</dbReference>
<dbReference type="Proteomes" id="UP000281553">
    <property type="component" value="Unassembled WGS sequence"/>
</dbReference>
<keyword evidence="3" id="KW-1185">Reference proteome</keyword>
<feature type="non-terminal residue" evidence="2">
    <location>
        <position position="322"/>
    </location>
</feature>
<feature type="region of interest" description="Disordered" evidence="1">
    <location>
        <begin position="45"/>
        <end position="65"/>
    </location>
</feature>
<reference evidence="2 3" key="1">
    <citation type="submission" date="2018-11" db="EMBL/GenBank/DDBJ databases">
        <authorList>
            <consortium name="Pathogen Informatics"/>
        </authorList>
    </citation>
    <scope>NUCLEOTIDE SEQUENCE [LARGE SCALE GENOMIC DNA]</scope>
</reference>
<evidence type="ECO:0000256" key="1">
    <source>
        <dbReference type="SAM" id="MobiDB-lite"/>
    </source>
</evidence>
<dbReference type="PRINTS" id="PR01217">
    <property type="entry name" value="PRICHEXTENSN"/>
</dbReference>
<sequence length="322" mass="35181">MGKDKVMDPKKQSVGFTRSAQEKLHFLSRPSAACSRAGTFFVLHDMVPPPSPPPPPPPQSSFPETEYRSSYNLKALTSSFAPNFVAPRRLCADLVSESAVVPPLPKPWQRAVDPSEYWNCGNFECQCLNPTSPFLAPRRGTMTRCPAHMGDSRTNSRASCGGACPPVNAVPCASIHHPVTANRQVEQAFAKDTYAEHLCQPIICLPRDLFKYCPPPSTPPPQRPLDHLILQHLLEIRCDIETIQREMCEEISKARQPSPTMQETPDDITDTVRRLSTPPAHPPSRPPPATNAPEPPPPAPSPPAPSPSAPPPPPPAHARQSL</sequence>
<accession>A0A3P6Q8C1</accession>